<dbReference type="PANTHER" id="PTHR42830:SF2">
    <property type="entry name" value="OSMC_OHR FAMILY PROTEIN"/>
    <property type="match status" value="1"/>
</dbReference>
<dbReference type="OrthoDB" id="9795405at2"/>
<reference evidence="1 3" key="1">
    <citation type="submission" date="2019-07" db="EMBL/GenBank/DDBJ databases">
        <title>Complete Genome Sequence of drought tolerant Plant Growth-Promoting Rhizobacterium Glutamicibacter halophytocola DR408.</title>
        <authorList>
            <person name="Nishu S.D."/>
            <person name="Lee T.K."/>
        </authorList>
    </citation>
    <scope>NUCLEOTIDE SEQUENCE [LARGE SCALE GENOMIC DNA]</scope>
    <source>
        <strain evidence="1 3">DR408</strain>
    </source>
</reference>
<dbReference type="InterPro" id="IPR015946">
    <property type="entry name" value="KH_dom-like_a/b"/>
</dbReference>
<dbReference type="PANTHER" id="PTHR42830">
    <property type="entry name" value="OSMOTICALLY INDUCIBLE FAMILY PROTEIN"/>
    <property type="match status" value="1"/>
</dbReference>
<evidence type="ECO:0000313" key="4">
    <source>
        <dbReference type="Proteomes" id="UP001060018"/>
    </source>
</evidence>
<sequence length="164" mass="17995">MDLSRHEYHISLEWTGNRGTGTESYRGYGRDHVVRSVGLPDLPGTADPTFHGDKDRWNPEQLLLAALSQCHMLSYLHVAVAHGVIVTGYSDSAHGLLQLNRDNSGEFVQAVLHPAVGLADEAQRELADSLHGQANKVCFIARSVNFPVLHEPVPPNLSRGINNE</sequence>
<name>A0A5B8HZH8_9MICC</name>
<reference evidence="2" key="2">
    <citation type="journal article" date="2022" name="Pest Manag. Sci.">
        <title>Glutamicibacter halophytocola-mediated host fitness of potato tuber moth on Solanaceae crops.</title>
        <authorList>
            <person name="Wang W."/>
            <person name="Xiao G."/>
            <person name="Du G."/>
            <person name="Chang L."/>
            <person name="Yang Y."/>
            <person name="Ye J."/>
            <person name="Chen B."/>
        </authorList>
    </citation>
    <scope>NUCLEOTIDE SEQUENCE</scope>
    <source>
        <strain evidence="2">S2</strain>
    </source>
</reference>
<dbReference type="Proteomes" id="UP001060018">
    <property type="component" value="Chromosome"/>
</dbReference>
<dbReference type="EMBL" id="CP102487">
    <property type="protein sequence ID" value="UUX57575.1"/>
    <property type="molecule type" value="Genomic_DNA"/>
</dbReference>
<accession>A0A5B8HZH8</accession>
<dbReference type="AlphaFoldDB" id="A0A5B8HZH8"/>
<dbReference type="SUPFAM" id="SSF82784">
    <property type="entry name" value="OsmC-like"/>
    <property type="match status" value="1"/>
</dbReference>
<dbReference type="Gene3D" id="3.30.300.20">
    <property type="match status" value="1"/>
</dbReference>
<proteinExistence type="predicted"/>
<dbReference type="InterPro" id="IPR036102">
    <property type="entry name" value="OsmC/Ohrsf"/>
</dbReference>
<dbReference type="InterPro" id="IPR003718">
    <property type="entry name" value="OsmC/Ohr_fam"/>
</dbReference>
<dbReference type="Pfam" id="PF02566">
    <property type="entry name" value="OsmC"/>
    <property type="match status" value="1"/>
</dbReference>
<gene>
    <name evidence="1" type="ORF">FQA45_03675</name>
    <name evidence="2" type="ORF">NUH22_09560</name>
</gene>
<evidence type="ECO:0000313" key="1">
    <source>
        <dbReference type="EMBL" id="QDY65479.1"/>
    </source>
</evidence>
<organism evidence="2 4">
    <name type="scientific">Glutamicibacter halophytocola</name>
    <dbReference type="NCBI Taxonomy" id="1933880"/>
    <lineage>
        <taxon>Bacteria</taxon>
        <taxon>Bacillati</taxon>
        <taxon>Actinomycetota</taxon>
        <taxon>Actinomycetes</taxon>
        <taxon>Micrococcales</taxon>
        <taxon>Micrococcaceae</taxon>
        <taxon>Glutamicibacter</taxon>
    </lineage>
</organism>
<dbReference type="EMBL" id="CP042260">
    <property type="protein sequence ID" value="QDY65479.1"/>
    <property type="molecule type" value="Genomic_DNA"/>
</dbReference>
<dbReference type="Proteomes" id="UP000320717">
    <property type="component" value="Chromosome"/>
</dbReference>
<evidence type="ECO:0000313" key="2">
    <source>
        <dbReference type="EMBL" id="UUX57575.1"/>
    </source>
</evidence>
<dbReference type="RefSeq" id="WP_075972471.1">
    <property type="nucleotide sequence ID" value="NZ_CP012750.1"/>
</dbReference>
<protein>
    <submittedName>
        <fullName evidence="1">OsmC family peroxiredoxin</fullName>
    </submittedName>
    <submittedName>
        <fullName evidence="2">OsmC family protein</fullName>
    </submittedName>
</protein>
<keyword evidence="3" id="KW-1185">Reference proteome</keyword>
<evidence type="ECO:0000313" key="3">
    <source>
        <dbReference type="Proteomes" id="UP000320717"/>
    </source>
</evidence>
<dbReference type="InterPro" id="IPR052707">
    <property type="entry name" value="OsmC_Ohr_Peroxiredoxin"/>
</dbReference>